<organism evidence="1 2">
    <name type="scientific">Gigaspora margarita</name>
    <dbReference type="NCBI Taxonomy" id="4874"/>
    <lineage>
        <taxon>Eukaryota</taxon>
        <taxon>Fungi</taxon>
        <taxon>Fungi incertae sedis</taxon>
        <taxon>Mucoromycota</taxon>
        <taxon>Glomeromycotina</taxon>
        <taxon>Glomeromycetes</taxon>
        <taxon>Diversisporales</taxon>
        <taxon>Gigasporaceae</taxon>
        <taxon>Gigaspora</taxon>
    </lineage>
</organism>
<evidence type="ECO:0000313" key="1">
    <source>
        <dbReference type="EMBL" id="CAG8855681.1"/>
    </source>
</evidence>
<evidence type="ECO:0000313" key="2">
    <source>
        <dbReference type="Proteomes" id="UP000789901"/>
    </source>
</evidence>
<accession>A0ABN7XLK0</accession>
<keyword evidence="2" id="KW-1185">Reference proteome</keyword>
<reference evidence="1 2" key="1">
    <citation type="submission" date="2021-06" db="EMBL/GenBank/DDBJ databases">
        <authorList>
            <person name="Kallberg Y."/>
            <person name="Tangrot J."/>
            <person name="Rosling A."/>
        </authorList>
    </citation>
    <scope>NUCLEOTIDE SEQUENCE [LARGE SCALE GENOMIC DNA]</scope>
    <source>
        <strain evidence="1 2">120-4 pot B 10/14</strain>
    </source>
</reference>
<name>A0ABN7XLK0_GIGMA</name>
<protein>
    <submittedName>
        <fullName evidence="1">8208_t:CDS:1</fullName>
    </submittedName>
</protein>
<gene>
    <name evidence="1" type="ORF">GMARGA_LOCUS44502</name>
</gene>
<sequence length="71" mass="8412">DKTNFSIDKAVETIFNNKSSYIENYKKFCSEIISKKDPYFAVYAFEYEKLMLKERFEISHLIEGTNANDIE</sequence>
<feature type="non-terminal residue" evidence="1">
    <location>
        <position position="1"/>
    </location>
</feature>
<feature type="non-terminal residue" evidence="1">
    <location>
        <position position="71"/>
    </location>
</feature>
<proteinExistence type="predicted"/>
<comment type="caution">
    <text evidence="1">The sequence shown here is derived from an EMBL/GenBank/DDBJ whole genome shotgun (WGS) entry which is preliminary data.</text>
</comment>
<dbReference type="EMBL" id="CAJVQB010151950">
    <property type="protein sequence ID" value="CAG8855681.1"/>
    <property type="molecule type" value="Genomic_DNA"/>
</dbReference>
<dbReference type="Proteomes" id="UP000789901">
    <property type="component" value="Unassembled WGS sequence"/>
</dbReference>